<dbReference type="EMBL" id="BMIF01000004">
    <property type="protein sequence ID" value="GGA64528.1"/>
    <property type="molecule type" value="Genomic_DNA"/>
</dbReference>
<keyword evidence="2" id="KW-1185">Reference proteome</keyword>
<protein>
    <submittedName>
        <fullName evidence="1">Uncharacterized protein</fullName>
    </submittedName>
</protein>
<proteinExistence type="predicted"/>
<name>A0A916RQ12_9HYPH</name>
<reference evidence="1" key="1">
    <citation type="journal article" date="2014" name="Int. J. Syst. Evol. Microbiol.">
        <title>Complete genome sequence of Corynebacterium casei LMG S-19264T (=DSM 44701T), isolated from a smear-ripened cheese.</title>
        <authorList>
            <consortium name="US DOE Joint Genome Institute (JGI-PGF)"/>
            <person name="Walter F."/>
            <person name="Albersmeier A."/>
            <person name="Kalinowski J."/>
            <person name="Ruckert C."/>
        </authorList>
    </citation>
    <scope>NUCLEOTIDE SEQUENCE</scope>
    <source>
        <strain evidence="1">CGMCC 1.15320</strain>
    </source>
</reference>
<evidence type="ECO:0000313" key="1">
    <source>
        <dbReference type="EMBL" id="GGA64528.1"/>
    </source>
</evidence>
<evidence type="ECO:0000313" key="2">
    <source>
        <dbReference type="Proteomes" id="UP000636264"/>
    </source>
</evidence>
<organism evidence="1 2">
    <name type="scientific">Nitratireductor aestuarii</name>
    <dbReference type="NCBI Taxonomy" id="1735103"/>
    <lineage>
        <taxon>Bacteria</taxon>
        <taxon>Pseudomonadati</taxon>
        <taxon>Pseudomonadota</taxon>
        <taxon>Alphaproteobacteria</taxon>
        <taxon>Hyphomicrobiales</taxon>
        <taxon>Phyllobacteriaceae</taxon>
        <taxon>Nitratireductor</taxon>
    </lineage>
</organism>
<gene>
    <name evidence="1" type="ORF">GCM10011385_17860</name>
</gene>
<accession>A0A916RQ12</accession>
<dbReference type="AlphaFoldDB" id="A0A916RQ12"/>
<comment type="caution">
    <text evidence="1">The sequence shown here is derived from an EMBL/GenBank/DDBJ whole genome shotgun (WGS) entry which is preliminary data.</text>
</comment>
<sequence length="59" mass="7069">MPKSQNRLEQLSEEQRNEFLRRSSITYLECCIGLMLTHLTREETAEILEREADMLRQLD</sequence>
<dbReference type="RefSeq" id="WP_188720695.1">
    <property type="nucleotide sequence ID" value="NZ_BMIF01000004.1"/>
</dbReference>
<dbReference type="Proteomes" id="UP000636264">
    <property type="component" value="Unassembled WGS sequence"/>
</dbReference>
<reference evidence="1" key="2">
    <citation type="submission" date="2020-09" db="EMBL/GenBank/DDBJ databases">
        <authorList>
            <person name="Sun Q."/>
            <person name="Zhou Y."/>
        </authorList>
    </citation>
    <scope>NUCLEOTIDE SEQUENCE</scope>
    <source>
        <strain evidence="1">CGMCC 1.15320</strain>
    </source>
</reference>